<dbReference type="AlphaFoldDB" id="A0AAV7I2U5"/>
<gene>
    <name evidence="2" type="ORF">KQX54_006596</name>
</gene>
<proteinExistence type="predicted"/>
<reference evidence="2 3" key="1">
    <citation type="journal article" date="2021" name="J. Hered.">
        <title>A chromosome-level genome assembly of the parasitoid wasp, Cotesia glomerata (Hymenoptera: Braconidae).</title>
        <authorList>
            <person name="Pinto B.J."/>
            <person name="Weis J.J."/>
            <person name="Gamble T."/>
            <person name="Ode P.J."/>
            <person name="Paul R."/>
            <person name="Zaspel J.M."/>
        </authorList>
    </citation>
    <scope>NUCLEOTIDE SEQUENCE [LARGE SCALE GENOMIC DNA]</scope>
    <source>
        <strain evidence="2">CgM1</strain>
    </source>
</reference>
<feature type="region of interest" description="Disordered" evidence="1">
    <location>
        <begin position="82"/>
        <end position="103"/>
    </location>
</feature>
<organism evidence="2 3">
    <name type="scientific">Cotesia glomerata</name>
    <name type="common">Lepidopteran parasitic wasp</name>
    <name type="synonym">Apanteles glomeratus</name>
    <dbReference type="NCBI Taxonomy" id="32391"/>
    <lineage>
        <taxon>Eukaryota</taxon>
        <taxon>Metazoa</taxon>
        <taxon>Ecdysozoa</taxon>
        <taxon>Arthropoda</taxon>
        <taxon>Hexapoda</taxon>
        <taxon>Insecta</taxon>
        <taxon>Pterygota</taxon>
        <taxon>Neoptera</taxon>
        <taxon>Endopterygota</taxon>
        <taxon>Hymenoptera</taxon>
        <taxon>Apocrita</taxon>
        <taxon>Ichneumonoidea</taxon>
        <taxon>Braconidae</taxon>
        <taxon>Microgastrinae</taxon>
        <taxon>Cotesia</taxon>
    </lineage>
</organism>
<accession>A0AAV7I2U5</accession>
<dbReference type="Proteomes" id="UP000826195">
    <property type="component" value="Unassembled WGS sequence"/>
</dbReference>
<protein>
    <submittedName>
        <fullName evidence="2">Uncharacterized protein</fullName>
    </submittedName>
</protein>
<name>A0AAV7I2U5_COTGL</name>
<comment type="caution">
    <text evidence="2">The sequence shown here is derived from an EMBL/GenBank/DDBJ whole genome shotgun (WGS) entry which is preliminary data.</text>
</comment>
<evidence type="ECO:0000313" key="2">
    <source>
        <dbReference type="EMBL" id="KAH0546104.1"/>
    </source>
</evidence>
<evidence type="ECO:0000313" key="3">
    <source>
        <dbReference type="Proteomes" id="UP000826195"/>
    </source>
</evidence>
<evidence type="ECO:0000256" key="1">
    <source>
        <dbReference type="SAM" id="MobiDB-lite"/>
    </source>
</evidence>
<keyword evidence="3" id="KW-1185">Reference proteome</keyword>
<sequence>MPNRSALKDLAYHQTFFILDCTNMDKFSGFFSLHTLKYNFGGGKCREGEEIMFFLVMAVVFLSDGNQDLVSQLRIHIQRTLDPRNPQPENTFHSVTGAQSKMDSRGMEVKTAGHWKLEAKTSLWFIAQEISL</sequence>
<dbReference type="EMBL" id="JAHXZJ010002237">
    <property type="protein sequence ID" value="KAH0546104.1"/>
    <property type="molecule type" value="Genomic_DNA"/>
</dbReference>
<feature type="compositionally biased region" description="Polar residues" evidence="1">
    <location>
        <begin position="87"/>
        <end position="101"/>
    </location>
</feature>